<dbReference type="KEGG" id="apag:EIA51_00955"/>
<organism evidence="1 2">
    <name type="scientific">Avibacterium paragallinarum</name>
    <name type="common">Haemophilus gallinarum</name>
    <dbReference type="NCBI Taxonomy" id="728"/>
    <lineage>
        <taxon>Bacteria</taxon>
        <taxon>Pseudomonadati</taxon>
        <taxon>Pseudomonadota</taxon>
        <taxon>Gammaproteobacteria</taxon>
        <taxon>Pasteurellales</taxon>
        <taxon>Pasteurellaceae</taxon>
        <taxon>Avibacterium</taxon>
    </lineage>
</organism>
<dbReference type="GeneID" id="66257273"/>
<dbReference type="PANTHER" id="PTHR35867">
    <property type="entry name" value="PROTEIN RSEC"/>
    <property type="match status" value="1"/>
</dbReference>
<dbReference type="InterPro" id="IPR026268">
    <property type="entry name" value="RseC"/>
</dbReference>
<sequence length="145" mass="15730">MLKESAVVIAYQSGIAQVKCQSQSACGSCVAKSACGSAALAELNGTGTEHFFEVETLTPVKAGQIIEIGIMERSLIASSLLVYFFPLLTLVISTLIADKLFQTEIEQGIFMLFCTALAFCVVRKVGARWQKKATFQPIFLRVLKS</sequence>
<evidence type="ECO:0000313" key="1">
    <source>
        <dbReference type="EMBL" id="SUU98181.1"/>
    </source>
</evidence>
<gene>
    <name evidence="1" type="primary">rseC</name>
    <name evidence="1" type="ORF">NCTC10926_01600</name>
</gene>
<dbReference type="RefSeq" id="WP_035687823.1">
    <property type="nucleotide sequence ID" value="NZ_CP034110.1"/>
</dbReference>
<dbReference type="PANTHER" id="PTHR35867:SF1">
    <property type="entry name" value="PROTEIN RSEC"/>
    <property type="match status" value="1"/>
</dbReference>
<reference evidence="1 2" key="1">
    <citation type="submission" date="2018-06" db="EMBL/GenBank/DDBJ databases">
        <authorList>
            <consortium name="Pathogen Informatics"/>
            <person name="Doyle S."/>
        </authorList>
    </citation>
    <scope>NUCLEOTIDE SEQUENCE [LARGE SCALE GENOMIC DNA]</scope>
    <source>
        <strain evidence="1 2">NCTC10926</strain>
    </source>
</reference>
<proteinExistence type="predicted"/>
<evidence type="ECO:0000313" key="2">
    <source>
        <dbReference type="Proteomes" id="UP000254620"/>
    </source>
</evidence>
<dbReference type="Proteomes" id="UP000254620">
    <property type="component" value="Unassembled WGS sequence"/>
</dbReference>
<dbReference type="EMBL" id="UFSW01000001">
    <property type="protein sequence ID" value="SUU98181.1"/>
    <property type="molecule type" value="Genomic_DNA"/>
</dbReference>
<dbReference type="InterPro" id="IPR007359">
    <property type="entry name" value="SigmaE_reg_RseC_MucC"/>
</dbReference>
<protein>
    <submittedName>
        <fullName evidence="1">Sigma-E factor regulatory protein rseC</fullName>
    </submittedName>
</protein>
<dbReference type="Pfam" id="PF04246">
    <property type="entry name" value="RseC_MucC"/>
    <property type="match status" value="1"/>
</dbReference>
<name>A0A0F5EU96_AVIPA</name>
<dbReference type="PIRSF" id="PIRSF004923">
    <property type="entry name" value="RseC"/>
    <property type="match status" value="1"/>
</dbReference>
<accession>A0A0F5EU96</accession>
<dbReference type="AlphaFoldDB" id="A0A0F5EU96"/>